<keyword evidence="2" id="KW-1185">Reference proteome</keyword>
<dbReference type="Proteomes" id="UP001152795">
    <property type="component" value="Unassembled WGS sequence"/>
</dbReference>
<dbReference type="Pfam" id="PF17921">
    <property type="entry name" value="Integrase_H2C2"/>
    <property type="match status" value="1"/>
</dbReference>
<reference evidence="1" key="1">
    <citation type="submission" date="2020-04" db="EMBL/GenBank/DDBJ databases">
        <authorList>
            <person name="Alioto T."/>
            <person name="Alioto T."/>
            <person name="Gomez Garrido J."/>
        </authorList>
    </citation>
    <scope>NUCLEOTIDE SEQUENCE</scope>
    <source>
        <strain evidence="1">A484AB</strain>
    </source>
</reference>
<dbReference type="Gene3D" id="1.10.340.70">
    <property type="match status" value="1"/>
</dbReference>
<gene>
    <name evidence="1" type="ORF">PACLA_8A028772</name>
</gene>
<protein>
    <submittedName>
        <fullName evidence="1">PREDICTED: uncharacterized protein LOC107334477</fullName>
    </submittedName>
</protein>
<dbReference type="Gene3D" id="3.30.420.10">
    <property type="entry name" value="Ribonuclease H-like superfamily/Ribonuclease H"/>
    <property type="match status" value="1"/>
</dbReference>
<dbReference type="EMBL" id="CACRXK020017377">
    <property type="protein sequence ID" value="CAB4031132.1"/>
    <property type="molecule type" value="Genomic_DNA"/>
</dbReference>
<evidence type="ECO:0000313" key="2">
    <source>
        <dbReference type="Proteomes" id="UP001152795"/>
    </source>
</evidence>
<dbReference type="InterPro" id="IPR036397">
    <property type="entry name" value="RNaseH_sf"/>
</dbReference>
<accession>A0A7D9LHY1</accession>
<sequence length="341" mass="39435">MSQAGMDVTGKRMQNISPFIDKDGIWKAKGRLENARQLPQALRNPIILLNSHPLVKLLLRHHHQKLAHCGYKRLMVEIRRWYWVIGLRDVARNHVKACIPCKLMRKRACEQYMGKLPVYRTDINHPAFANTALDLFGPFEIKLGRKTIKEAWCCIFTCMTSRAIHLELCTDRSTDTFLMAFRRFSCIRGHPKLVWSDRVTNFVGSQKYLQEMVESWEIPKIKSSVSEFCTSFEWCWNVPKASHMNEVVESLIKSVRRALESSCKMIAYTEEQWRTYLAEVTFLVNSRPLYSASGNIWEEPPITPNDLIIGPNFGVPQPEEEEQVNPRHLSKRESVNSGNVG</sequence>
<proteinExistence type="predicted"/>
<dbReference type="GO" id="GO:0003676">
    <property type="term" value="F:nucleic acid binding"/>
    <property type="evidence" value="ECO:0007669"/>
    <property type="project" value="InterPro"/>
</dbReference>
<evidence type="ECO:0000313" key="1">
    <source>
        <dbReference type="EMBL" id="CAB4031132.1"/>
    </source>
</evidence>
<name>A0A7D9LHY1_PARCT</name>
<comment type="caution">
    <text evidence="1">The sequence shown here is derived from an EMBL/GenBank/DDBJ whole genome shotgun (WGS) entry which is preliminary data.</text>
</comment>
<dbReference type="AlphaFoldDB" id="A0A7D9LHY1"/>
<dbReference type="InterPro" id="IPR041588">
    <property type="entry name" value="Integrase_H2C2"/>
</dbReference>
<dbReference type="InterPro" id="IPR012337">
    <property type="entry name" value="RNaseH-like_sf"/>
</dbReference>
<dbReference type="OrthoDB" id="5987340at2759"/>
<dbReference type="PANTHER" id="PTHR47331">
    <property type="entry name" value="PHD-TYPE DOMAIN-CONTAINING PROTEIN"/>
    <property type="match status" value="1"/>
</dbReference>
<organism evidence="1 2">
    <name type="scientific">Paramuricea clavata</name>
    <name type="common">Red gorgonian</name>
    <name type="synonym">Violescent sea-whip</name>
    <dbReference type="NCBI Taxonomy" id="317549"/>
    <lineage>
        <taxon>Eukaryota</taxon>
        <taxon>Metazoa</taxon>
        <taxon>Cnidaria</taxon>
        <taxon>Anthozoa</taxon>
        <taxon>Octocorallia</taxon>
        <taxon>Malacalcyonacea</taxon>
        <taxon>Plexauridae</taxon>
        <taxon>Paramuricea</taxon>
    </lineage>
</organism>
<dbReference type="SUPFAM" id="SSF53098">
    <property type="entry name" value="Ribonuclease H-like"/>
    <property type="match status" value="1"/>
</dbReference>